<dbReference type="PANTHER" id="PTHR33420:SF3">
    <property type="entry name" value="FIMBRIAL SUBUNIT ELFA"/>
    <property type="match status" value="1"/>
</dbReference>
<organism evidence="6 7">
    <name type="scientific">Rhodanobacter panaciterrae</name>
    <dbReference type="NCBI Taxonomy" id="490572"/>
    <lineage>
        <taxon>Bacteria</taxon>
        <taxon>Pseudomonadati</taxon>
        <taxon>Pseudomonadota</taxon>
        <taxon>Gammaproteobacteria</taxon>
        <taxon>Lysobacterales</taxon>
        <taxon>Rhodanobacteraceae</taxon>
        <taxon>Rhodanobacter</taxon>
    </lineage>
</organism>
<dbReference type="Proteomes" id="UP000621898">
    <property type="component" value="Unassembled WGS sequence"/>
</dbReference>
<evidence type="ECO:0000313" key="7">
    <source>
        <dbReference type="Proteomes" id="UP000621898"/>
    </source>
</evidence>
<keyword evidence="4" id="KW-0281">Fimbrium</keyword>
<keyword evidence="7" id="KW-1185">Reference proteome</keyword>
<proteinExistence type="inferred from homology"/>
<dbReference type="EMBL" id="BMXT01000005">
    <property type="protein sequence ID" value="GGY34447.1"/>
    <property type="molecule type" value="Genomic_DNA"/>
</dbReference>
<evidence type="ECO:0000259" key="5">
    <source>
        <dbReference type="Pfam" id="PF00419"/>
    </source>
</evidence>
<comment type="caution">
    <text evidence="6">The sequence shown here is derived from an EMBL/GenBank/DDBJ whole genome shotgun (WGS) entry which is preliminary data.</text>
</comment>
<dbReference type="InterPro" id="IPR000259">
    <property type="entry name" value="Adhesion_dom_fimbrial"/>
</dbReference>
<dbReference type="InterPro" id="IPR050263">
    <property type="entry name" value="Bact_Fimbrial_Adh_Pro"/>
</dbReference>
<gene>
    <name evidence="6" type="ORF">GCM10008098_29530</name>
</gene>
<evidence type="ECO:0000256" key="3">
    <source>
        <dbReference type="ARBA" id="ARBA00022729"/>
    </source>
</evidence>
<feature type="domain" description="Fimbrial-type adhesion" evidence="5">
    <location>
        <begin position="93"/>
        <end position="228"/>
    </location>
</feature>
<evidence type="ECO:0000256" key="2">
    <source>
        <dbReference type="ARBA" id="ARBA00006671"/>
    </source>
</evidence>
<evidence type="ECO:0000256" key="1">
    <source>
        <dbReference type="ARBA" id="ARBA00004561"/>
    </source>
</evidence>
<comment type="similarity">
    <text evidence="2">Belongs to the fimbrial protein family.</text>
</comment>
<dbReference type="Pfam" id="PF00419">
    <property type="entry name" value="Fimbrial"/>
    <property type="match status" value="1"/>
</dbReference>
<evidence type="ECO:0000313" key="6">
    <source>
        <dbReference type="EMBL" id="GGY34447.1"/>
    </source>
</evidence>
<name>A0ABQ3A3T2_9GAMM</name>
<dbReference type="InterPro" id="IPR036937">
    <property type="entry name" value="Adhesion_dom_fimbrial_sf"/>
</dbReference>
<protein>
    <recommendedName>
        <fullName evidence="5">Fimbrial-type adhesion domain-containing protein</fullName>
    </recommendedName>
</protein>
<reference evidence="7" key="1">
    <citation type="journal article" date="2019" name="Int. J. Syst. Evol. Microbiol.">
        <title>The Global Catalogue of Microorganisms (GCM) 10K type strain sequencing project: providing services to taxonomists for standard genome sequencing and annotation.</title>
        <authorList>
            <consortium name="The Broad Institute Genomics Platform"/>
            <consortium name="The Broad Institute Genome Sequencing Center for Infectious Disease"/>
            <person name="Wu L."/>
            <person name="Ma J."/>
        </authorList>
    </citation>
    <scope>NUCLEOTIDE SEQUENCE [LARGE SCALE GENOMIC DNA]</scope>
    <source>
        <strain evidence="7">KCTC 22232</strain>
    </source>
</reference>
<accession>A0ABQ3A3T2</accession>
<evidence type="ECO:0000256" key="4">
    <source>
        <dbReference type="ARBA" id="ARBA00023263"/>
    </source>
</evidence>
<comment type="subcellular location">
    <subcellularLocation>
        <location evidence="1">Fimbrium</location>
    </subcellularLocation>
</comment>
<dbReference type="Gene3D" id="2.60.40.1090">
    <property type="entry name" value="Fimbrial-type adhesion domain"/>
    <property type="match status" value="1"/>
</dbReference>
<sequence>MTGIALQLTPTNPSITSHTASGFTVGSISQPSGSFTQSYSAQLVKTISGAITPGPLGSITLIGNYTATVSQGSVSFTPAGSLTLSAGTTIASSGCNSLNVSVTLPAISASQLGTTGATGGMTPVPLNLTGCPASAPVSISFSGTPATVSGTPSATVLASSGSALNVGVQLLDSSSSPAPVDITGSVKTALGTTSPSGNLGVTYYAQYYATDVAGPGIVNATATYTLTYP</sequence>
<dbReference type="SUPFAM" id="SSF49401">
    <property type="entry name" value="Bacterial adhesins"/>
    <property type="match status" value="1"/>
</dbReference>
<dbReference type="InterPro" id="IPR008966">
    <property type="entry name" value="Adhesion_dom_sf"/>
</dbReference>
<dbReference type="PANTHER" id="PTHR33420">
    <property type="entry name" value="FIMBRIAL SUBUNIT ELFA-RELATED"/>
    <property type="match status" value="1"/>
</dbReference>
<keyword evidence="3" id="KW-0732">Signal</keyword>